<comment type="PTM">
    <text evidence="4">Methylated by PrmC. Methylation increases the termination efficiency of RF2.</text>
</comment>
<dbReference type="PANTHER" id="PTHR43116">
    <property type="entry name" value="PEPTIDE CHAIN RELEASE FACTOR 2"/>
    <property type="match status" value="1"/>
</dbReference>
<dbReference type="InterPro" id="IPR004374">
    <property type="entry name" value="PrfB"/>
</dbReference>
<dbReference type="AlphaFoldDB" id="A0A0G1X6U9"/>
<dbReference type="Gene3D" id="1.20.58.410">
    <property type="entry name" value="Release factor"/>
    <property type="match status" value="1"/>
</dbReference>
<evidence type="ECO:0000256" key="4">
    <source>
        <dbReference type="HAMAP-Rule" id="MF_00094"/>
    </source>
</evidence>
<dbReference type="PANTHER" id="PTHR43116:SF3">
    <property type="entry name" value="CLASS I PEPTIDE CHAIN RELEASE FACTOR"/>
    <property type="match status" value="1"/>
</dbReference>
<dbReference type="SUPFAM" id="SSF75620">
    <property type="entry name" value="Release factor"/>
    <property type="match status" value="1"/>
</dbReference>
<evidence type="ECO:0000259" key="6">
    <source>
        <dbReference type="SMART" id="SM00937"/>
    </source>
</evidence>
<dbReference type="EMBL" id="LCRB01000002">
    <property type="protein sequence ID" value="KKW26888.1"/>
    <property type="molecule type" value="Genomic_DNA"/>
</dbReference>
<gene>
    <name evidence="4" type="primary">prfB</name>
    <name evidence="7" type="ORF">VF00_C0002G0213</name>
</gene>
<comment type="caution">
    <text evidence="7">The sequence shown here is derived from an EMBL/GenBank/DDBJ whole genome shotgun (WGS) entry which is preliminary data.</text>
</comment>
<dbReference type="InterPro" id="IPR005139">
    <property type="entry name" value="PCRF"/>
</dbReference>
<protein>
    <recommendedName>
        <fullName evidence="4 5">Peptide chain release factor 2</fullName>
        <shortName evidence="4">RF-2</shortName>
    </recommendedName>
</protein>
<keyword evidence="3 4" id="KW-0648">Protein biosynthesis</keyword>
<name>A0A0G1X6U9_UNCK3</name>
<sequence>MKLFACSFLNCRTIFDPDKVQRRADELTAEMSAPDFWQQDHQAAAKKATKLDLQNKIIGAEREAEDALARVGTKLGEGGYSPTDKEMEADLTAAAEKISWLESQTLFSGPYDDKDAYLFFHVGAGGVDAADWNEMLLNMYLAYAKRKGWQAEILHRTEGDEAGVKNATVKISGTRVYGYLKAEAGVHRLVRLSPFNAQNLRQTSFALVEVLPDMGDTDITIDDKDLKIDTFKSSGHGGQSVNTTDSAVRITHIPTGLTAGCQTERSQTQNRAIAMQILKNKLYVQQQAERDSRERQLKAATASGDFGHQIRSYVIHPYNQVKDHRSDFTEPRTDKILKEGDLDELILSVLVHLRDNSGA</sequence>
<dbReference type="GO" id="GO:0005737">
    <property type="term" value="C:cytoplasm"/>
    <property type="evidence" value="ECO:0007669"/>
    <property type="project" value="UniProtKB-SubCell"/>
</dbReference>
<keyword evidence="4" id="KW-0963">Cytoplasm</keyword>
<organism evidence="7 8">
    <name type="scientific">candidate division Kazan bacterium GW2011_GWB1_52_7</name>
    <dbReference type="NCBI Taxonomy" id="1620414"/>
    <lineage>
        <taxon>Bacteria</taxon>
        <taxon>Bacteria division Kazan-3B-28</taxon>
    </lineage>
</organism>
<dbReference type="Gene3D" id="3.30.70.1660">
    <property type="match status" value="1"/>
</dbReference>
<dbReference type="HAMAP" id="MF_00094">
    <property type="entry name" value="Rel_fac_2"/>
    <property type="match status" value="1"/>
</dbReference>
<dbReference type="Proteomes" id="UP000034913">
    <property type="component" value="Unassembled WGS sequence"/>
</dbReference>
<evidence type="ECO:0000256" key="1">
    <source>
        <dbReference type="ARBA" id="ARBA00010835"/>
    </source>
</evidence>
<evidence type="ECO:0000313" key="8">
    <source>
        <dbReference type="Proteomes" id="UP000034913"/>
    </source>
</evidence>
<dbReference type="Gene3D" id="3.30.160.20">
    <property type="match status" value="1"/>
</dbReference>
<dbReference type="InterPro" id="IPR045853">
    <property type="entry name" value="Pep_chain_release_fac_I_sf"/>
</dbReference>
<accession>A0A0G1X6U9</accession>
<reference evidence="7 8" key="1">
    <citation type="journal article" date="2015" name="Nature">
        <title>rRNA introns, odd ribosomes, and small enigmatic genomes across a large radiation of phyla.</title>
        <authorList>
            <person name="Brown C.T."/>
            <person name="Hug L.A."/>
            <person name="Thomas B.C."/>
            <person name="Sharon I."/>
            <person name="Castelle C.J."/>
            <person name="Singh A."/>
            <person name="Wilkins M.J."/>
            <person name="Williams K.H."/>
            <person name="Banfield J.F."/>
        </authorList>
    </citation>
    <scope>NUCLEOTIDE SEQUENCE [LARGE SCALE GENOMIC DNA]</scope>
</reference>
<keyword evidence="2 4" id="KW-0488">Methylation</keyword>
<proteinExistence type="inferred from homology"/>
<feature type="domain" description="Peptide chain release factor" evidence="6">
    <location>
        <begin position="77"/>
        <end position="183"/>
    </location>
</feature>
<dbReference type="GO" id="GO:0016149">
    <property type="term" value="F:translation release factor activity, codon specific"/>
    <property type="evidence" value="ECO:0007669"/>
    <property type="project" value="UniProtKB-UniRule"/>
</dbReference>
<dbReference type="PATRIC" id="fig|1620414.3.peg.450"/>
<dbReference type="NCBIfam" id="TIGR00020">
    <property type="entry name" value="prfB"/>
    <property type="match status" value="1"/>
</dbReference>
<dbReference type="SMART" id="SM00937">
    <property type="entry name" value="PCRF"/>
    <property type="match status" value="1"/>
</dbReference>
<comment type="similarity">
    <text evidence="1 4">Belongs to the prokaryotic/mitochondrial release factor family.</text>
</comment>
<feature type="modified residue" description="N5-methylglutamine" evidence="4">
    <location>
        <position position="239"/>
    </location>
</feature>
<evidence type="ECO:0000256" key="2">
    <source>
        <dbReference type="ARBA" id="ARBA00022481"/>
    </source>
</evidence>
<dbReference type="Pfam" id="PF03462">
    <property type="entry name" value="PCRF"/>
    <property type="match status" value="1"/>
</dbReference>
<comment type="function">
    <text evidence="4">Peptide chain release factor 2 directs the termination of translation in response to the peptide chain termination codons UGA and UAA.</text>
</comment>
<comment type="subcellular location">
    <subcellularLocation>
        <location evidence="4">Cytoplasm</location>
    </subcellularLocation>
</comment>
<evidence type="ECO:0000256" key="5">
    <source>
        <dbReference type="NCBIfam" id="TIGR00020"/>
    </source>
</evidence>
<dbReference type="Pfam" id="PF00472">
    <property type="entry name" value="RF-1"/>
    <property type="match status" value="1"/>
</dbReference>
<dbReference type="InterPro" id="IPR000352">
    <property type="entry name" value="Pep_chain_release_fac_I"/>
</dbReference>
<evidence type="ECO:0000313" key="7">
    <source>
        <dbReference type="EMBL" id="KKW26888.1"/>
    </source>
</evidence>
<evidence type="ECO:0000256" key="3">
    <source>
        <dbReference type="ARBA" id="ARBA00022917"/>
    </source>
</evidence>
<dbReference type="FunFam" id="3.30.160.20:FF:000004">
    <property type="entry name" value="Peptide chain release factor 1"/>
    <property type="match status" value="1"/>
</dbReference>